<feature type="domain" description="DUF2207" evidence="2">
    <location>
        <begin position="27"/>
        <end position="201"/>
    </location>
</feature>
<keyword evidence="1" id="KW-0812">Transmembrane</keyword>
<evidence type="ECO:0000259" key="2">
    <source>
        <dbReference type="Pfam" id="PF09972"/>
    </source>
</evidence>
<dbReference type="InterPro" id="IPR048389">
    <property type="entry name" value="YciQ-like_C"/>
</dbReference>
<evidence type="ECO:0000313" key="5">
    <source>
        <dbReference type="Proteomes" id="UP000644875"/>
    </source>
</evidence>
<dbReference type="EMBL" id="JAENBP010000004">
    <property type="protein sequence ID" value="MBJ8349808.1"/>
    <property type="molecule type" value="Genomic_DNA"/>
</dbReference>
<keyword evidence="1" id="KW-1133">Transmembrane helix</keyword>
<dbReference type="Pfam" id="PF20990">
    <property type="entry name" value="DUF2207_C"/>
    <property type="match status" value="1"/>
</dbReference>
<feature type="transmembrane region" description="Helical" evidence="1">
    <location>
        <begin position="480"/>
        <end position="498"/>
    </location>
</feature>
<dbReference type="AlphaFoldDB" id="A0A934PA84"/>
<gene>
    <name evidence="4" type="ORF">JHK64_04060</name>
</gene>
<dbReference type="Pfam" id="PF09972">
    <property type="entry name" value="DUF2207"/>
    <property type="match status" value="1"/>
</dbReference>
<organism evidence="4 5">
    <name type="scientific">Streptococcus zalophi</name>
    <dbReference type="NCBI Taxonomy" id="640031"/>
    <lineage>
        <taxon>Bacteria</taxon>
        <taxon>Bacillati</taxon>
        <taxon>Bacillota</taxon>
        <taxon>Bacilli</taxon>
        <taxon>Lactobacillales</taxon>
        <taxon>Streptococcaceae</taxon>
        <taxon>Streptococcus</taxon>
    </lineage>
</organism>
<proteinExistence type="predicted"/>
<name>A0A934PA84_9STRE</name>
<feature type="transmembrane region" description="Helical" evidence="1">
    <location>
        <begin position="446"/>
        <end position="474"/>
    </location>
</feature>
<keyword evidence="1" id="KW-0472">Membrane</keyword>
<feature type="transmembrane region" description="Helical" evidence="1">
    <location>
        <begin position="246"/>
        <end position="265"/>
    </location>
</feature>
<accession>A0A934PA84</accession>
<keyword evidence="5" id="KW-1185">Reference proteome</keyword>
<dbReference type="Proteomes" id="UP000644875">
    <property type="component" value="Unassembled WGS sequence"/>
</dbReference>
<protein>
    <submittedName>
        <fullName evidence="4">DUF2207 domain-containing protein</fullName>
    </submittedName>
</protein>
<dbReference type="InterPro" id="IPR018702">
    <property type="entry name" value="DUF2207"/>
</dbReference>
<evidence type="ECO:0000259" key="3">
    <source>
        <dbReference type="Pfam" id="PF20990"/>
    </source>
</evidence>
<feature type="domain" description="Predicted membrane protein YciQ-like C-terminal" evidence="3">
    <location>
        <begin position="280"/>
        <end position="564"/>
    </location>
</feature>
<dbReference type="RefSeq" id="WP_199567729.1">
    <property type="nucleotide sequence ID" value="NZ_JAENBP010000004.1"/>
</dbReference>
<comment type="caution">
    <text evidence="4">The sequence shown here is derived from an EMBL/GenBank/DDBJ whole genome shotgun (WGS) entry which is preliminary data.</text>
</comment>
<evidence type="ECO:0000256" key="1">
    <source>
        <dbReference type="SAM" id="Phobius"/>
    </source>
</evidence>
<evidence type="ECO:0000313" key="4">
    <source>
        <dbReference type="EMBL" id="MBJ8349808.1"/>
    </source>
</evidence>
<reference evidence="4 5" key="1">
    <citation type="journal article" date="2021" name="Int. J. Syst. Evol. Microbiol.">
        <title>Streptococcus vicugnae sp. nov., isolated from faeces of alpacas (Vicugna pacos) and cattle (Bos taurus), Streptococcus zalophi sp. nov., and Streptococcus pacificus sp. nov., isolated from respiratory tract of California sea lions (Zalophus californianus).</title>
        <authorList>
            <person name="Volokhov D.V."/>
            <person name="Zagorodnyaya T.A."/>
            <person name="Shen Z."/>
            <person name="Blom J."/>
            <person name="Furtak V.A."/>
            <person name="Eisenberg T."/>
            <person name="Fan P."/>
            <person name="Jeong K.C."/>
            <person name="Gao Y."/>
            <person name="Zhang S."/>
            <person name="Amselle M."/>
        </authorList>
    </citation>
    <scope>NUCLEOTIDE SEQUENCE [LARGE SCALE GENOMIC DNA]</scope>
    <source>
        <strain evidence="5">CSL7508-lung</strain>
    </source>
</reference>
<sequence>MKKIIWLILAFLLFVFGESVDADVSYTIPQYSGELIIHADNSADFKQIIDYDFDSSYNGQIVTLGKAGKMPEGFLIESTPVVTVYRNGSLVESKHEMTDLADGYSLKIYNKGKKGDKVSVVVIWQLKEILFVHQDIAELNWLPISDWDRTLQRVDFTIKTDLTSKDTKLFGHTGYVKKQPNITLKDEDYHLEAINVSGQLELHGYWDNEIVSTPFMLSTKRKDDFKRLEEDIALKQQILLFLLDKLIPIIIVSTVILAILFFLLFKKHVEKHQHFNKNSHLFNLPDDLPPLVVAKYIYAKTLRSGLKRSSSYLGTITFETLLKASILDLIDRQILSLSNDKELSIVSDEKTTAFEKELLEFAFGEKNKIAINQLFSTYLFNDNQIESLKKRYHGKQLEQKVNHLGENFNKRLESKLDKIDQLVLQDIENGPLEKIRRAFLPSDLNYYRWSLAMLVFGLLISILAIVMLVIVGVIISSYSLIYLGVIGMEIILISYFSIRKNTMSEFGFLEANGYDEVQKWISFTNMLRDIQKFDQVEIEGVVVWNRILVYATLLGFAKKVEKHLIMTHPNLVNDSLYQSYLFISPQLSQQTKAIISSNHHAVNASHFSVSSGGTSGGGFSGGGGGGGGGAF</sequence>